<dbReference type="InterPro" id="IPR041692">
    <property type="entry name" value="HHH_9"/>
</dbReference>
<dbReference type="Proteomes" id="UP000218113">
    <property type="component" value="Unassembled WGS sequence"/>
</dbReference>
<dbReference type="InterPro" id="IPR012340">
    <property type="entry name" value="NA-bd_OB-fold"/>
</dbReference>
<dbReference type="PANTHER" id="PTHR10724:SF10">
    <property type="entry name" value="S1 RNA-BINDING DOMAIN-CONTAINING PROTEIN 1"/>
    <property type="match status" value="1"/>
</dbReference>
<dbReference type="PANTHER" id="PTHR10724">
    <property type="entry name" value="30S RIBOSOMAL PROTEIN S1"/>
    <property type="match status" value="1"/>
</dbReference>
<evidence type="ECO:0000313" key="4">
    <source>
        <dbReference type="Proteomes" id="UP000218113"/>
    </source>
</evidence>
<name>A0A2A4T0A2_9DELT</name>
<dbReference type="InterPro" id="IPR055179">
    <property type="entry name" value="Tex-like_central_region"/>
</dbReference>
<proteinExistence type="predicted"/>
<comment type="caution">
    <text evidence="3">The sequence shown here is derived from an EMBL/GenBank/DDBJ whole genome shotgun (WGS) entry which is preliminary data.</text>
</comment>
<protein>
    <submittedName>
        <fullName evidence="3">RNA-binding transcriptional accessory protein</fullName>
    </submittedName>
</protein>
<dbReference type="InterPro" id="IPR050437">
    <property type="entry name" value="Ribos_protein_bS1-like"/>
</dbReference>
<dbReference type="SUPFAM" id="SSF158832">
    <property type="entry name" value="Tex N-terminal region-like"/>
    <property type="match status" value="1"/>
</dbReference>
<sequence>MDKLGLIARELGVSLEQVSRVVAMLEEGNTIPFIARYRKEMTGALDEVQLRDIRDRFEYLTEMEDRRESILSSIDEQGKLTDALKAQIMKAQTKQALEDLYLPYKRKKRTRAAVARDLGLEPLAELIRDQETPKSWLDSYLQQETVELDEAEALHRARDIVAEWISEDVVLKERIREICWGEGEIQTEVRKEFAAEKTKFEMYYQYSEPVRRIPAHRFLAVRRGEEEGILRFRIEVPKEAILEHIESGWLKSTKGEEEELKLAIQDGYQRLIAPSVEVEMRMRLKTEADEDSINVFGQNLKELLLAPLGGAKMILGIDPGFRSGSKWVVVDQTGKFLEKGVIFPTNGKHKLLEAEAILGKVLMSFPCDCICIGNGTASREVMQFVRNFLKRAGKEHIQPIFVNESGASIYSASDIAREEFPDLDLTFRGSISIARRFQDPLAELVKIDAKSIGVGQYQHDVNQTKLKRSLDEVVESCVNFVGVNLNTASASLLSYVSGLSKTMAKNIVSYRDQNGAFKTRKALLKVPRFGPKAFEQSAGFMRIPQGDNPLDQSAVHPENYPIVLKMAKDLQLTVEVLIGNEKALGSLDLSAYRTEKVGFLTLKDIVDELKKPGRDPRTAFIGAKFDENVQEIKDLAEGMELEGTVTNLTKFGVFVDLGVHQDGLVHLSEMADRFIKDASEVCGVGEVVKVRVLSVDVDRKRIALSMKTKGAGQANPTASKNFQSRPQEKKAPKTTGNMAVDLAALANKFKNR</sequence>
<dbReference type="InterPro" id="IPR018974">
    <property type="entry name" value="Tex-like_N"/>
</dbReference>
<dbReference type="GO" id="GO:0003735">
    <property type="term" value="F:structural constituent of ribosome"/>
    <property type="evidence" value="ECO:0007669"/>
    <property type="project" value="TreeGrafter"/>
</dbReference>
<feature type="domain" description="S1 motif" evidence="2">
    <location>
        <begin position="638"/>
        <end position="707"/>
    </location>
</feature>
<dbReference type="InterPro" id="IPR003029">
    <property type="entry name" value="S1_domain"/>
</dbReference>
<dbReference type="InterPro" id="IPR006641">
    <property type="entry name" value="YqgF/RNaseH-like_dom"/>
</dbReference>
<dbReference type="Gene3D" id="2.40.50.140">
    <property type="entry name" value="Nucleic acid-binding proteins"/>
    <property type="match status" value="1"/>
</dbReference>
<feature type="compositionally biased region" description="Polar residues" evidence="1">
    <location>
        <begin position="714"/>
        <end position="725"/>
    </location>
</feature>
<dbReference type="FunFam" id="1.10.10.650:FF:000001">
    <property type="entry name" value="S1 RNA-binding domain 1"/>
    <property type="match status" value="1"/>
</dbReference>
<evidence type="ECO:0000313" key="3">
    <source>
        <dbReference type="EMBL" id="PCI27046.1"/>
    </source>
</evidence>
<feature type="region of interest" description="Disordered" evidence="1">
    <location>
        <begin position="707"/>
        <end position="737"/>
    </location>
</feature>
<dbReference type="SUPFAM" id="SSF47781">
    <property type="entry name" value="RuvA domain 2-like"/>
    <property type="match status" value="2"/>
</dbReference>
<dbReference type="Gene3D" id="1.10.150.310">
    <property type="entry name" value="Tex RuvX-like domain-like"/>
    <property type="match status" value="1"/>
</dbReference>
<dbReference type="AlphaFoldDB" id="A0A2A4T0A2"/>
<dbReference type="InterPro" id="IPR012337">
    <property type="entry name" value="RNaseH-like_sf"/>
</dbReference>
<dbReference type="GO" id="GO:0006412">
    <property type="term" value="P:translation"/>
    <property type="evidence" value="ECO:0007669"/>
    <property type="project" value="TreeGrafter"/>
</dbReference>
<dbReference type="SMART" id="SM00316">
    <property type="entry name" value="S1"/>
    <property type="match status" value="1"/>
</dbReference>
<dbReference type="FunFam" id="2.40.50.140:FF:000051">
    <property type="entry name" value="RNA-binding transcriptional accessory protein"/>
    <property type="match status" value="1"/>
</dbReference>
<dbReference type="InterPro" id="IPR010994">
    <property type="entry name" value="RuvA_2-like"/>
</dbReference>
<dbReference type="Pfam" id="PF12836">
    <property type="entry name" value="HHH_3"/>
    <property type="match status" value="1"/>
</dbReference>
<dbReference type="Pfam" id="PF09371">
    <property type="entry name" value="Tex_N"/>
    <property type="match status" value="1"/>
</dbReference>
<dbReference type="InterPro" id="IPR044146">
    <property type="entry name" value="S1_Tex"/>
</dbReference>
<dbReference type="Gene3D" id="1.10.3500.10">
    <property type="entry name" value="Tex N-terminal region-like"/>
    <property type="match status" value="1"/>
</dbReference>
<dbReference type="Pfam" id="PF00575">
    <property type="entry name" value="S1"/>
    <property type="match status" value="1"/>
</dbReference>
<dbReference type="EMBL" id="NVSR01000079">
    <property type="protein sequence ID" value="PCI27046.1"/>
    <property type="molecule type" value="Genomic_DNA"/>
</dbReference>
<dbReference type="Gene3D" id="1.10.10.650">
    <property type="entry name" value="RuvA domain 2-like"/>
    <property type="match status" value="1"/>
</dbReference>
<dbReference type="SUPFAM" id="SSF50249">
    <property type="entry name" value="Nucleic acid-binding proteins"/>
    <property type="match status" value="1"/>
</dbReference>
<dbReference type="Pfam" id="PF17674">
    <property type="entry name" value="HHH_9"/>
    <property type="match status" value="1"/>
</dbReference>
<dbReference type="InterPro" id="IPR037027">
    <property type="entry name" value="YqgF/RNaseH-like_dom_sf"/>
</dbReference>
<gene>
    <name evidence="3" type="ORF">COB67_09540</name>
</gene>
<evidence type="ECO:0000259" key="2">
    <source>
        <dbReference type="PROSITE" id="PS50126"/>
    </source>
</evidence>
<dbReference type="InterPro" id="IPR023323">
    <property type="entry name" value="Tex-like_dom_sf"/>
</dbReference>
<dbReference type="SMART" id="SM00732">
    <property type="entry name" value="YqgFc"/>
    <property type="match status" value="1"/>
</dbReference>
<dbReference type="CDD" id="cd05685">
    <property type="entry name" value="S1_Tex"/>
    <property type="match status" value="1"/>
</dbReference>
<dbReference type="InterPro" id="IPR032639">
    <property type="entry name" value="Tex_YqgF"/>
</dbReference>
<dbReference type="Pfam" id="PF22706">
    <property type="entry name" value="Tex_central_region"/>
    <property type="match status" value="1"/>
</dbReference>
<accession>A0A2A4T0A2</accession>
<dbReference type="Gene3D" id="3.30.420.140">
    <property type="entry name" value="YqgF/RNase H-like domain"/>
    <property type="match status" value="1"/>
</dbReference>
<dbReference type="FunFam" id="1.10.150.310:FF:000001">
    <property type="entry name" value="RNA-binding transcriptional accessory protein"/>
    <property type="match status" value="1"/>
</dbReference>
<dbReference type="GO" id="GO:0006139">
    <property type="term" value="P:nucleobase-containing compound metabolic process"/>
    <property type="evidence" value="ECO:0007669"/>
    <property type="project" value="InterPro"/>
</dbReference>
<dbReference type="PROSITE" id="PS50126">
    <property type="entry name" value="S1"/>
    <property type="match status" value="1"/>
</dbReference>
<dbReference type="GO" id="GO:0005737">
    <property type="term" value="C:cytoplasm"/>
    <property type="evidence" value="ECO:0007669"/>
    <property type="project" value="UniProtKB-ARBA"/>
</dbReference>
<reference evidence="4" key="1">
    <citation type="submission" date="2017-08" db="EMBL/GenBank/DDBJ databases">
        <title>A dynamic microbial community with high functional redundancy inhabits the cold, oxic subseafloor aquifer.</title>
        <authorList>
            <person name="Tully B.J."/>
            <person name="Wheat C.G."/>
            <person name="Glazer B.T."/>
            <person name="Huber J.A."/>
        </authorList>
    </citation>
    <scope>NUCLEOTIDE SEQUENCE [LARGE SCALE GENOMIC DNA]</scope>
</reference>
<dbReference type="SUPFAM" id="SSF53098">
    <property type="entry name" value="Ribonuclease H-like"/>
    <property type="match status" value="1"/>
</dbReference>
<organism evidence="3 4">
    <name type="scientific">SAR324 cluster bacterium</name>
    <dbReference type="NCBI Taxonomy" id="2024889"/>
    <lineage>
        <taxon>Bacteria</taxon>
        <taxon>Deltaproteobacteria</taxon>
        <taxon>SAR324 cluster</taxon>
    </lineage>
</organism>
<dbReference type="InterPro" id="IPR023319">
    <property type="entry name" value="Tex-like_HTH_dom_sf"/>
</dbReference>
<dbReference type="FunFam" id="3.30.420.140:FF:000001">
    <property type="entry name" value="RNA-binding transcriptional accessory protein"/>
    <property type="match status" value="1"/>
</dbReference>
<dbReference type="GO" id="GO:0003729">
    <property type="term" value="F:mRNA binding"/>
    <property type="evidence" value="ECO:0007669"/>
    <property type="project" value="TreeGrafter"/>
</dbReference>
<dbReference type="Pfam" id="PF16921">
    <property type="entry name" value="Tex_YqgF"/>
    <property type="match status" value="1"/>
</dbReference>
<evidence type="ECO:0000256" key="1">
    <source>
        <dbReference type="SAM" id="MobiDB-lite"/>
    </source>
</evidence>